<comment type="caution">
    <text evidence="1">The sequence shown here is derived from an EMBL/GenBank/DDBJ whole genome shotgun (WGS) entry which is preliminary data.</text>
</comment>
<gene>
    <name evidence="1" type="ORF">BN890_38320</name>
</gene>
<accession>W6P972</accession>
<proteinExistence type="predicted"/>
<organism evidence="1 2">
    <name type="scientific">Bacteroides xylanisolvens SD CC 1b</name>
    <dbReference type="NCBI Taxonomy" id="702447"/>
    <lineage>
        <taxon>Bacteria</taxon>
        <taxon>Pseudomonadati</taxon>
        <taxon>Bacteroidota</taxon>
        <taxon>Bacteroidia</taxon>
        <taxon>Bacteroidales</taxon>
        <taxon>Bacteroidaceae</taxon>
        <taxon>Bacteroides</taxon>
    </lineage>
</organism>
<evidence type="ECO:0000313" key="1">
    <source>
        <dbReference type="EMBL" id="CDM06229.1"/>
    </source>
</evidence>
<reference evidence="1 2" key="1">
    <citation type="submission" date="2013-12" db="EMBL/GenBank/DDBJ databases">
        <title>Improved hybrid genome assemblies of Bacteroides xylanisolvens SD CC 1b and Bacteroides xylanisolvens SD CC 2a using Illumina and 454 Sequencing.</title>
        <authorList>
            <person name="Ramaraj T."/>
            <person name="Sundararajan A."/>
            <person name="Mudge J."/>
            <person name="Schilkey F.D."/>
            <person name="Delvecchio V."/>
            <person name="Donlon M."/>
            <person name="Ziemer C."/>
        </authorList>
    </citation>
    <scope>NUCLEOTIDE SEQUENCE [LARGE SCALE GENOMIC DNA]</scope>
</reference>
<dbReference type="AlphaFoldDB" id="W6P972"/>
<protein>
    <submittedName>
        <fullName evidence="1">Uncharacterized protein</fullName>
    </submittedName>
</protein>
<evidence type="ECO:0000313" key="2">
    <source>
        <dbReference type="Proteomes" id="UP000019380"/>
    </source>
</evidence>
<dbReference type="EMBL" id="CBXG010000046">
    <property type="protein sequence ID" value="CDM06229.1"/>
    <property type="molecule type" value="Genomic_DNA"/>
</dbReference>
<dbReference type="Proteomes" id="UP000019380">
    <property type="component" value="Unassembled WGS sequence"/>
</dbReference>
<name>W6P972_9BACE</name>
<sequence length="37" mass="4670">MKYRNHLTKKYYKYIDIQIEHKKVGISLSRLRLKYKL</sequence>